<evidence type="ECO:0000313" key="3">
    <source>
        <dbReference type="Proteomes" id="UP000811609"/>
    </source>
</evidence>
<accession>A0A8T1P1B8</accession>
<evidence type="ECO:0000313" key="2">
    <source>
        <dbReference type="EMBL" id="KAG6638216.1"/>
    </source>
</evidence>
<comment type="caution">
    <text evidence="2">The sequence shown here is derived from an EMBL/GenBank/DDBJ whole genome shotgun (WGS) entry which is preliminary data.</text>
</comment>
<dbReference type="Proteomes" id="UP000811609">
    <property type="component" value="Chromosome 10"/>
</dbReference>
<proteinExistence type="predicted"/>
<feature type="transmembrane region" description="Helical" evidence="1">
    <location>
        <begin position="14"/>
        <end position="35"/>
    </location>
</feature>
<gene>
    <name evidence="2" type="ORF">CIPAW_10G020200</name>
</gene>
<reference evidence="2" key="1">
    <citation type="submission" date="2020-12" db="EMBL/GenBank/DDBJ databases">
        <title>WGS assembly of Carya illinoinensis cv. Pawnee.</title>
        <authorList>
            <person name="Platts A."/>
            <person name="Shu S."/>
            <person name="Wright S."/>
            <person name="Barry K."/>
            <person name="Edger P."/>
            <person name="Pires J.C."/>
            <person name="Schmutz J."/>
        </authorList>
    </citation>
    <scope>NUCLEOTIDE SEQUENCE</scope>
    <source>
        <tissue evidence="2">Leaf</tissue>
    </source>
</reference>
<protein>
    <submittedName>
        <fullName evidence="2">Uncharacterized protein</fullName>
    </submittedName>
</protein>
<sequence>MGVPRILDHFVEHFLFLFGVAVGSIQLFPNLMCIVEKDLEMEELNGALIAEIMSDNGINSWWKGHR</sequence>
<keyword evidence="1" id="KW-1133">Transmembrane helix</keyword>
<dbReference type="EMBL" id="CM031818">
    <property type="protein sequence ID" value="KAG6638216.1"/>
    <property type="molecule type" value="Genomic_DNA"/>
</dbReference>
<keyword evidence="3" id="KW-1185">Reference proteome</keyword>
<evidence type="ECO:0000256" key="1">
    <source>
        <dbReference type="SAM" id="Phobius"/>
    </source>
</evidence>
<keyword evidence="1" id="KW-0472">Membrane</keyword>
<organism evidence="2 3">
    <name type="scientific">Carya illinoinensis</name>
    <name type="common">Pecan</name>
    <dbReference type="NCBI Taxonomy" id="32201"/>
    <lineage>
        <taxon>Eukaryota</taxon>
        <taxon>Viridiplantae</taxon>
        <taxon>Streptophyta</taxon>
        <taxon>Embryophyta</taxon>
        <taxon>Tracheophyta</taxon>
        <taxon>Spermatophyta</taxon>
        <taxon>Magnoliopsida</taxon>
        <taxon>eudicotyledons</taxon>
        <taxon>Gunneridae</taxon>
        <taxon>Pentapetalae</taxon>
        <taxon>rosids</taxon>
        <taxon>fabids</taxon>
        <taxon>Fagales</taxon>
        <taxon>Juglandaceae</taxon>
        <taxon>Carya</taxon>
    </lineage>
</organism>
<dbReference type="AlphaFoldDB" id="A0A8T1P1B8"/>
<name>A0A8T1P1B8_CARIL</name>
<keyword evidence="1" id="KW-0812">Transmembrane</keyword>